<dbReference type="EMBL" id="KX349315">
    <property type="protein sequence ID" value="AOO16808.1"/>
    <property type="molecule type" value="Genomic_DNA"/>
</dbReference>
<proteinExistence type="predicted"/>
<gene>
    <name evidence="1" type="ORF">Np121112_035</name>
    <name evidence="2" type="ORF">RW140101_035</name>
</gene>
<evidence type="ECO:0000313" key="3">
    <source>
        <dbReference type="Proteomes" id="UP000224562"/>
    </source>
</evidence>
<accession>A0A1D7SP94</accession>
<dbReference type="Proteomes" id="UP000224562">
    <property type="component" value="Segment"/>
</dbReference>
<dbReference type="EMBL" id="KX349309">
    <property type="protein sequence ID" value="AOO15521.1"/>
    <property type="molecule type" value="Genomic_DNA"/>
</dbReference>
<evidence type="ECO:0000313" key="2">
    <source>
        <dbReference type="EMBL" id="AOO16808.1"/>
    </source>
</evidence>
<evidence type="ECO:0008006" key="5">
    <source>
        <dbReference type="Google" id="ProtNLM"/>
    </source>
</evidence>
<reference evidence="3 4" key="1">
    <citation type="journal article" date="2016" name="Environ. Microbiol.">
        <title>Genomic diversification of marine cyanophages into stable ecotypes.</title>
        <authorList>
            <person name="Marston M.F."/>
            <person name="Martiny J.B."/>
        </authorList>
    </citation>
    <scope>NUCLEOTIDE SEQUENCE [LARGE SCALE GENOMIC DNA]</scope>
    <source>
        <strain evidence="1">Np_22_1112</strain>
        <strain evidence="2">RW_14_0101</strain>
    </source>
</reference>
<dbReference type="Gene3D" id="2.60.120.1000">
    <property type="match status" value="1"/>
</dbReference>
<dbReference type="Proteomes" id="UP000226193">
    <property type="component" value="Segment"/>
</dbReference>
<sequence>MSKLSVSGLSGITETLNQITIPAGNILDVEGHVLNTSTTAFQLPAGTTAQRPGSASAGYMRWNTSDLKIEIYNGSSWTQYTVEGTGGTVSTLGQTSATAATSAAAILAANPGAPDGVYWINHGSGAYQTYCLMDAGGFMLVGKIPASPADTSNPWSYSGARWSQQTTTNESGCQSIAGGDALNRGYYGYTLTEGFIFAMGDYRNWLYPKSIPRTGVTARNAFIGGQTNISSVDRENFLSWIGNTGVSRNNWDNQPYCNRIGFNRTDSSATGMRFGITMNNENECNSNDSSIGFGVYTNNNSGSGDRNCAAGGFRWNGTVRYPKDGWIFVK</sequence>
<organism evidence="1 4">
    <name type="scientific">Cyanophage S-RIM12</name>
    <dbReference type="NCBI Taxonomy" id="1278402"/>
    <lineage>
        <taxon>Viruses</taxon>
        <taxon>Duplodnaviria</taxon>
        <taxon>Heunggongvirae</taxon>
        <taxon>Uroviricota</taxon>
        <taxon>Caudoviricetes</taxon>
        <taxon>Pantevenvirales</taxon>
        <taxon>Kyanoviridae</taxon>
        <taxon>Brizovirus</taxon>
        <taxon>Brizovirus syn33</taxon>
    </lineage>
</organism>
<protein>
    <recommendedName>
        <fullName evidence="5">Tail fiber protein</fullName>
    </recommendedName>
</protein>
<name>A0A1D7SP94_9CAUD</name>
<evidence type="ECO:0000313" key="1">
    <source>
        <dbReference type="EMBL" id="AOO15521.1"/>
    </source>
</evidence>
<evidence type="ECO:0000313" key="4">
    <source>
        <dbReference type="Proteomes" id="UP000226193"/>
    </source>
</evidence>